<reference evidence="3 11" key="2">
    <citation type="submission" date="2020-02" db="EMBL/GenBank/DDBJ databases">
        <authorList>
            <person name="Ashton P.M."/>
            <person name="Dallman T."/>
            <person name="Nair S."/>
            <person name="De Pinna E."/>
            <person name="Peters T."/>
            <person name="Grant K."/>
        </authorList>
    </citation>
    <scope>NUCLEOTIDE SEQUENCE [LARGE SCALE GENOMIC DNA]</scope>
    <source>
        <strain evidence="3 11">188143</strain>
    </source>
</reference>
<sequence length="268" mass="30533">MAKLDWKKLEQAFRREHAETGITLLDWCRKKKINYNTARTRIKMGKIDHEIDHKTDHEIDHDISDEEPSNDACSDDEKCAKNSEKNCANSAETKRIRGSRLLPPSNAFSQRNTHAVRHRGYAKYLEADNLMDDASDMVLFDELVFTRARALSVTKALKGMFADLEEATDVETRVALYDKILKAEQALDRNIARIESIERSLLTLDVLAETAPKLRADRERINAARDKLRAETDILTSQRRGVITPVSDIVSSLHEMSNSGRLDDIPEE</sequence>
<evidence type="ECO:0000313" key="12">
    <source>
        <dbReference type="Proteomes" id="UP000615017"/>
    </source>
</evidence>
<protein>
    <submittedName>
        <fullName evidence="8">Terminase</fullName>
    </submittedName>
</protein>
<dbReference type="EMBL" id="MPGR01000001">
    <property type="protein sequence ID" value="OKB74830.1"/>
    <property type="molecule type" value="Genomic_DNA"/>
</dbReference>
<comment type="caution">
    <text evidence="8">The sequence shown here is derived from an EMBL/GenBank/DDBJ whole genome shotgun (WGS) entry which is preliminary data.</text>
</comment>
<dbReference type="EMBL" id="JAETYU010000061">
    <property type="protein sequence ID" value="MBL6206634.1"/>
    <property type="molecule type" value="Genomic_DNA"/>
</dbReference>
<dbReference type="EMBL" id="AASRHK010000038">
    <property type="protein sequence ID" value="EFF8955411.1"/>
    <property type="molecule type" value="Genomic_DNA"/>
</dbReference>
<dbReference type="Proteomes" id="UP000186595">
    <property type="component" value="Unassembled WGS sequence"/>
</dbReference>
<dbReference type="EMBL" id="JAETYZ010000032">
    <property type="protein sequence ID" value="MBL6236367.1"/>
    <property type="molecule type" value="Genomic_DNA"/>
</dbReference>
<evidence type="ECO:0000313" key="8">
    <source>
        <dbReference type="EMBL" id="OKB74830.1"/>
    </source>
</evidence>
<dbReference type="AlphaFoldDB" id="A0A085P3N8"/>
<dbReference type="Proteomes" id="UP000534332">
    <property type="component" value="Unassembled WGS sequence"/>
</dbReference>
<evidence type="ECO:0000313" key="3">
    <source>
        <dbReference type="EMBL" id="EFG2163746.1"/>
    </source>
</evidence>
<dbReference type="EMBL" id="JAWPMK010000003">
    <property type="protein sequence ID" value="MDW9353154.1"/>
    <property type="molecule type" value="Genomic_DNA"/>
</dbReference>
<reference evidence="8 9" key="1">
    <citation type="submission" date="2016-11" db="EMBL/GenBank/DDBJ databases">
        <title>Draft genome sequences of five Shigatoxin-producing Escherichia coli isolates harboring the new recently described Subtilase cytotoxin allelic variant subAB2-3.</title>
        <authorList>
            <person name="Tasara T."/>
            <person name="Fierz L."/>
            <person name="Klumpp J."/>
            <person name="Schmidt H."/>
            <person name="Stephan R."/>
        </authorList>
    </citation>
    <scope>NUCLEOTIDE SEQUENCE [LARGE SCALE GENOMIC DNA]</scope>
    <source>
        <strain evidence="8 9">453</strain>
    </source>
</reference>
<dbReference type="Proteomes" id="UP000524010">
    <property type="component" value="Unassembled WGS sequence"/>
</dbReference>
<dbReference type="EMBL" id="JAWPMK010000001">
    <property type="protein sequence ID" value="MDW9349082.1"/>
    <property type="molecule type" value="Genomic_DNA"/>
</dbReference>
<dbReference type="Proteomes" id="UP000615017">
    <property type="component" value="Unassembled WGS sequence"/>
</dbReference>
<dbReference type="EMBL" id="AASSGK010000067">
    <property type="protein sequence ID" value="EFG2163746.1"/>
    <property type="molecule type" value="Genomic_DNA"/>
</dbReference>
<dbReference type="Proteomes" id="UP001271591">
    <property type="component" value="Unassembled WGS sequence"/>
</dbReference>
<gene>
    <name evidence="8" type="ORF">BMT50_19775</name>
    <name evidence="3" type="ORF">BRV02_004915</name>
    <name evidence="2" type="ORF">BTB68_003406</name>
    <name evidence="5" type="ORF">JNA65_21025</name>
    <name evidence="4" type="ORF">JNA68_26185</name>
    <name evidence="6" type="ORF">R8G00_05395</name>
    <name evidence="7" type="ORF">R8G00_27305</name>
</gene>
<evidence type="ECO:0000313" key="5">
    <source>
        <dbReference type="EMBL" id="MBL6236367.1"/>
    </source>
</evidence>
<evidence type="ECO:0000313" key="6">
    <source>
        <dbReference type="EMBL" id="MDW9349082.1"/>
    </source>
</evidence>
<evidence type="ECO:0000313" key="10">
    <source>
        <dbReference type="Proteomes" id="UP000524010"/>
    </source>
</evidence>
<reference evidence="6" key="5">
    <citation type="submission" date="2023-10" db="EMBL/GenBank/DDBJ databases">
        <title>Draft Genome Sequence of a Shiga toxin-producing Escherichia coli strain from deer meat showing an IS-element integration in the B-subunit of the Shiga toxin Stx2b gene.</title>
        <authorList>
            <person name="Projahn M."/>
            <person name="Borowiak M."/>
        </authorList>
    </citation>
    <scope>NUCLEOTIDE SEQUENCE</scope>
    <source>
        <strain evidence="6">BfR-EC-18960</strain>
    </source>
</reference>
<proteinExistence type="predicted"/>
<dbReference type="RefSeq" id="WP_001086078.1">
    <property type="nucleotide sequence ID" value="NZ_BFOT01000024.1"/>
</dbReference>
<evidence type="ECO:0000313" key="2">
    <source>
        <dbReference type="EMBL" id="EFF8955411.1"/>
    </source>
</evidence>
<evidence type="ECO:0000313" key="11">
    <source>
        <dbReference type="Proteomes" id="UP000534332"/>
    </source>
</evidence>
<accession>A0A085P3N8</accession>
<organism evidence="8 9">
    <name type="scientific">Escherichia coli</name>
    <dbReference type="NCBI Taxonomy" id="562"/>
    <lineage>
        <taxon>Bacteria</taxon>
        <taxon>Pseudomonadati</taxon>
        <taxon>Pseudomonadota</taxon>
        <taxon>Gammaproteobacteria</taxon>
        <taxon>Enterobacterales</taxon>
        <taxon>Enterobacteriaceae</taxon>
        <taxon>Escherichia</taxon>
    </lineage>
</organism>
<reference evidence="2 10" key="3">
    <citation type="submission" date="2020-02" db="EMBL/GenBank/DDBJ databases">
        <authorList>
            <consortium name="PulseNet: The National Subtyping Network for Foodborne Disease Surveillance"/>
            <person name="Tarr C.L."/>
            <person name="Trees E."/>
            <person name="Katz L.S."/>
            <person name="Carleton-Romer H.A."/>
            <person name="Stroika S."/>
            <person name="Kucerova Z."/>
            <person name="Roache K.F."/>
            <person name="Sabol A.L."/>
            <person name="Besser J."/>
            <person name="Gerner-Smidt P."/>
        </authorList>
    </citation>
    <scope>NUCLEOTIDE SEQUENCE [LARGE SCALE GENOMIC DNA]</scope>
    <source>
        <strain evidence="2 10">PNUSAE005278</strain>
    </source>
</reference>
<evidence type="ECO:0000313" key="7">
    <source>
        <dbReference type="EMBL" id="MDW9353154.1"/>
    </source>
</evidence>
<reference evidence="4 12" key="4">
    <citation type="submission" date="2021-01" db="EMBL/GenBank/DDBJ databases">
        <title>Genomes of Escherichia coli STEC strains from raw meat-based diets for companion animals.</title>
        <authorList>
            <person name="Stevens M.J.A."/>
            <person name="Stephan R."/>
        </authorList>
    </citation>
    <scope>NUCLEOTIDE SEQUENCE [LARGE SCALE GENOMIC DNA]</scope>
    <source>
        <strain evidence="4">ATC7-7</strain>
        <strain evidence="5 12">LSC1-58</strain>
    </source>
</reference>
<dbReference type="Proteomes" id="UP000655659">
    <property type="component" value="Unassembled WGS sequence"/>
</dbReference>
<feature type="region of interest" description="Disordered" evidence="1">
    <location>
        <begin position="56"/>
        <end position="77"/>
    </location>
</feature>
<evidence type="ECO:0000313" key="4">
    <source>
        <dbReference type="EMBL" id="MBL6206634.1"/>
    </source>
</evidence>
<name>A0A085P3N8_ECOLX</name>
<evidence type="ECO:0000256" key="1">
    <source>
        <dbReference type="SAM" id="MobiDB-lite"/>
    </source>
</evidence>
<evidence type="ECO:0000313" key="9">
    <source>
        <dbReference type="Proteomes" id="UP000186595"/>
    </source>
</evidence>